<dbReference type="AlphaFoldDB" id="A0A151NPA8"/>
<organism evidence="1 2">
    <name type="scientific">Alligator mississippiensis</name>
    <name type="common">American alligator</name>
    <dbReference type="NCBI Taxonomy" id="8496"/>
    <lineage>
        <taxon>Eukaryota</taxon>
        <taxon>Metazoa</taxon>
        <taxon>Chordata</taxon>
        <taxon>Craniata</taxon>
        <taxon>Vertebrata</taxon>
        <taxon>Euteleostomi</taxon>
        <taxon>Archelosauria</taxon>
        <taxon>Archosauria</taxon>
        <taxon>Crocodylia</taxon>
        <taxon>Alligatoridae</taxon>
        <taxon>Alligatorinae</taxon>
        <taxon>Alligator</taxon>
    </lineage>
</organism>
<protein>
    <submittedName>
        <fullName evidence="1">Uncharacterized protein</fullName>
    </submittedName>
</protein>
<accession>A0A151NPA8</accession>
<keyword evidence="2" id="KW-1185">Reference proteome</keyword>
<sequence length="77" mass="8730">MGRRGGAVGSFHARWQKIDYTQGFHIAPRTRILILCTWHPEAPVRNKPNGMLGKMPNSLPGQVPFMENRPDEECICI</sequence>
<reference evidence="1 2" key="1">
    <citation type="journal article" date="2012" name="Genome Biol.">
        <title>Sequencing three crocodilian genomes to illuminate the evolution of archosaurs and amniotes.</title>
        <authorList>
            <person name="St John J.A."/>
            <person name="Braun E.L."/>
            <person name="Isberg S.R."/>
            <person name="Miles L.G."/>
            <person name="Chong A.Y."/>
            <person name="Gongora J."/>
            <person name="Dalzell P."/>
            <person name="Moran C."/>
            <person name="Bed'hom B."/>
            <person name="Abzhanov A."/>
            <person name="Burgess S.C."/>
            <person name="Cooksey A.M."/>
            <person name="Castoe T.A."/>
            <person name="Crawford N.G."/>
            <person name="Densmore L.D."/>
            <person name="Drew J.C."/>
            <person name="Edwards S.V."/>
            <person name="Faircloth B.C."/>
            <person name="Fujita M.K."/>
            <person name="Greenwold M.J."/>
            <person name="Hoffmann F.G."/>
            <person name="Howard J.M."/>
            <person name="Iguchi T."/>
            <person name="Janes D.E."/>
            <person name="Khan S.Y."/>
            <person name="Kohno S."/>
            <person name="de Koning A.J."/>
            <person name="Lance S.L."/>
            <person name="McCarthy F.M."/>
            <person name="McCormack J.E."/>
            <person name="Merchant M.E."/>
            <person name="Peterson D.G."/>
            <person name="Pollock D.D."/>
            <person name="Pourmand N."/>
            <person name="Raney B.J."/>
            <person name="Roessler K.A."/>
            <person name="Sanford J.R."/>
            <person name="Sawyer R.H."/>
            <person name="Schmidt C.J."/>
            <person name="Triplett E.W."/>
            <person name="Tuberville T.D."/>
            <person name="Venegas-Anaya M."/>
            <person name="Howard J.T."/>
            <person name="Jarvis E.D."/>
            <person name="Guillette L.J.Jr."/>
            <person name="Glenn T.C."/>
            <person name="Green R.E."/>
            <person name="Ray D.A."/>
        </authorList>
    </citation>
    <scope>NUCLEOTIDE SEQUENCE [LARGE SCALE GENOMIC DNA]</scope>
    <source>
        <strain evidence="1">KSC_2009_1</strain>
    </source>
</reference>
<dbReference type="Proteomes" id="UP000050525">
    <property type="component" value="Unassembled WGS sequence"/>
</dbReference>
<name>A0A151NPA8_ALLMI</name>
<gene>
    <name evidence="1" type="ORF">Y1Q_0023391</name>
</gene>
<comment type="caution">
    <text evidence="1">The sequence shown here is derived from an EMBL/GenBank/DDBJ whole genome shotgun (WGS) entry which is preliminary data.</text>
</comment>
<dbReference type="EMBL" id="AKHW03002440">
    <property type="protein sequence ID" value="KYO38686.1"/>
    <property type="molecule type" value="Genomic_DNA"/>
</dbReference>
<evidence type="ECO:0000313" key="1">
    <source>
        <dbReference type="EMBL" id="KYO38686.1"/>
    </source>
</evidence>
<proteinExistence type="predicted"/>
<evidence type="ECO:0000313" key="2">
    <source>
        <dbReference type="Proteomes" id="UP000050525"/>
    </source>
</evidence>